<dbReference type="EMBL" id="VSSQ01062671">
    <property type="protein sequence ID" value="MPN15816.1"/>
    <property type="molecule type" value="Genomic_DNA"/>
</dbReference>
<accession>A0A645FQ51</accession>
<protein>
    <recommendedName>
        <fullName evidence="3">ABC transporter Uup C-terminal domain-containing protein</fullName>
    </recommendedName>
</protein>
<organism evidence="2">
    <name type="scientific">bioreactor metagenome</name>
    <dbReference type="NCBI Taxonomy" id="1076179"/>
    <lineage>
        <taxon>unclassified sequences</taxon>
        <taxon>metagenomes</taxon>
        <taxon>ecological metagenomes</taxon>
    </lineage>
</organism>
<comment type="caution">
    <text evidence="2">The sequence shown here is derived from an EMBL/GenBank/DDBJ whole genome shotgun (WGS) entry which is preliminary data.</text>
</comment>
<gene>
    <name evidence="2" type="ORF">SDC9_163152</name>
</gene>
<sequence length="96" mass="10990">MTILDLCYELEEEKRKEKAMNAARRKKIDNLIERFELLKEEVDTLMEEESAAYENLSENLQESVRGQSMQEAVDNLNNAGSSIEEVTGYLESAKGE</sequence>
<reference evidence="2" key="1">
    <citation type="submission" date="2019-08" db="EMBL/GenBank/DDBJ databases">
        <authorList>
            <person name="Kucharzyk K."/>
            <person name="Murdoch R.W."/>
            <person name="Higgins S."/>
            <person name="Loffler F."/>
        </authorList>
    </citation>
    <scope>NUCLEOTIDE SEQUENCE</scope>
</reference>
<proteinExistence type="predicted"/>
<evidence type="ECO:0000256" key="1">
    <source>
        <dbReference type="SAM" id="Coils"/>
    </source>
</evidence>
<feature type="coiled-coil region" evidence="1">
    <location>
        <begin position="21"/>
        <end position="59"/>
    </location>
</feature>
<keyword evidence="1" id="KW-0175">Coiled coil</keyword>
<evidence type="ECO:0008006" key="3">
    <source>
        <dbReference type="Google" id="ProtNLM"/>
    </source>
</evidence>
<name>A0A645FQ51_9ZZZZ</name>
<evidence type="ECO:0000313" key="2">
    <source>
        <dbReference type="EMBL" id="MPN15816.1"/>
    </source>
</evidence>
<dbReference type="AlphaFoldDB" id="A0A645FQ51"/>